<dbReference type="InterPro" id="IPR011681">
    <property type="entry name" value="GcrA"/>
</dbReference>
<evidence type="ECO:0000313" key="2">
    <source>
        <dbReference type="EMBL" id="MFC3205979.1"/>
    </source>
</evidence>
<evidence type="ECO:0000313" key="3">
    <source>
        <dbReference type="Proteomes" id="UP001595583"/>
    </source>
</evidence>
<dbReference type="Gene3D" id="1.10.10.60">
    <property type="entry name" value="Homeodomain-like"/>
    <property type="match status" value="1"/>
</dbReference>
<feature type="region of interest" description="Disordered" evidence="1">
    <location>
        <begin position="47"/>
        <end position="83"/>
    </location>
</feature>
<proteinExistence type="predicted"/>
<comment type="caution">
    <text evidence="2">The sequence shown here is derived from an EMBL/GenBank/DDBJ whole genome shotgun (WGS) entry which is preliminary data.</text>
</comment>
<dbReference type="Proteomes" id="UP001595583">
    <property type="component" value="Unassembled WGS sequence"/>
</dbReference>
<dbReference type="EMBL" id="JBHRTK010000009">
    <property type="protein sequence ID" value="MFC3205979.1"/>
    <property type="molecule type" value="Genomic_DNA"/>
</dbReference>
<protein>
    <submittedName>
        <fullName evidence="2">GcrA family cell cycle regulator</fullName>
    </submittedName>
</protein>
<reference evidence="3" key="1">
    <citation type="journal article" date="2019" name="Int. J. Syst. Evol. Microbiol.">
        <title>The Global Catalogue of Microorganisms (GCM) 10K type strain sequencing project: providing services to taxonomists for standard genome sequencing and annotation.</title>
        <authorList>
            <consortium name="The Broad Institute Genomics Platform"/>
            <consortium name="The Broad Institute Genome Sequencing Center for Infectious Disease"/>
            <person name="Wu L."/>
            <person name="Ma J."/>
        </authorList>
    </citation>
    <scope>NUCLEOTIDE SEQUENCE [LARGE SCALE GENOMIC DNA]</scope>
    <source>
        <strain evidence="3">KCTC 52165</strain>
    </source>
</reference>
<dbReference type="RefSeq" id="WP_378219796.1">
    <property type="nucleotide sequence ID" value="NZ_JBHRTK010000009.1"/>
</dbReference>
<sequence>MNWTDERVELLKKLWAEGLSASQIAAQLGGVSRNAVIGKVHRLKLSGRGRATAAPARQKKAASSGTGTAKPAARAASTPRHVTSSVGATALQVQFDAEPVARSYVRPEADNVVVPISRHLQLVELTERTCKWPNGDPLSEDFHFCGNDAGESGPYCRYHARLAFQPASERRRSR</sequence>
<accession>A0ABV7KA36</accession>
<name>A0ABV7KA36_9HYPH</name>
<evidence type="ECO:0000256" key="1">
    <source>
        <dbReference type="SAM" id="MobiDB-lite"/>
    </source>
</evidence>
<dbReference type="Pfam" id="PF07750">
    <property type="entry name" value="GcrA"/>
    <property type="match status" value="1"/>
</dbReference>
<keyword evidence="3" id="KW-1185">Reference proteome</keyword>
<organism evidence="2 3">
    <name type="scientific">Aquamicrobium soli</name>
    <dbReference type="NCBI Taxonomy" id="1811518"/>
    <lineage>
        <taxon>Bacteria</taxon>
        <taxon>Pseudomonadati</taxon>
        <taxon>Pseudomonadota</taxon>
        <taxon>Alphaproteobacteria</taxon>
        <taxon>Hyphomicrobiales</taxon>
        <taxon>Phyllobacteriaceae</taxon>
        <taxon>Aquamicrobium</taxon>
    </lineage>
</organism>
<gene>
    <name evidence="2" type="ORF">ACFOHJ_07130</name>
</gene>